<keyword evidence="8" id="KW-1185">Reference proteome</keyword>
<feature type="transmembrane region" description="Helical" evidence="5">
    <location>
        <begin position="250"/>
        <end position="274"/>
    </location>
</feature>
<dbReference type="PANTHER" id="PTHR11040:SF140">
    <property type="entry name" value="ZRT (ZRT), IRT- (IRT-) LIKE PROTEIN TRANSPORTER"/>
    <property type="match status" value="1"/>
</dbReference>
<reference evidence="6 8" key="2">
    <citation type="journal article" date="2013" name="Nature">
        <title>Insights into bilaterian evolution from three spiralian genomes.</title>
        <authorList>
            <person name="Simakov O."/>
            <person name="Marletaz F."/>
            <person name="Cho S.J."/>
            <person name="Edsinger-Gonzales E."/>
            <person name="Havlak P."/>
            <person name="Hellsten U."/>
            <person name="Kuo D.H."/>
            <person name="Larsson T."/>
            <person name="Lv J."/>
            <person name="Arendt D."/>
            <person name="Savage R."/>
            <person name="Osoegawa K."/>
            <person name="de Jong P."/>
            <person name="Grimwood J."/>
            <person name="Chapman J.A."/>
            <person name="Shapiro H."/>
            <person name="Aerts A."/>
            <person name="Otillar R.P."/>
            <person name="Terry A.Y."/>
            <person name="Boore J.L."/>
            <person name="Grigoriev I.V."/>
            <person name="Lindberg D.R."/>
            <person name="Seaver E.C."/>
            <person name="Weisblat D.A."/>
            <person name="Putnam N.H."/>
            <person name="Rokhsar D.S."/>
        </authorList>
    </citation>
    <scope>NUCLEOTIDE SEQUENCE</scope>
    <source>
        <strain evidence="6 8">I ESC-2004</strain>
    </source>
</reference>
<gene>
    <name evidence="6" type="ORF">CAPTEDRAFT_26618</name>
</gene>
<dbReference type="GO" id="GO:0005886">
    <property type="term" value="C:plasma membrane"/>
    <property type="evidence" value="ECO:0007669"/>
    <property type="project" value="TreeGrafter"/>
</dbReference>
<dbReference type="Pfam" id="PF02535">
    <property type="entry name" value="Zip"/>
    <property type="match status" value="1"/>
</dbReference>
<evidence type="ECO:0000256" key="5">
    <source>
        <dbReference type="SAM" id="Phobius"/>
    </source>
</evidence>
<reference evidence="8" key="1">
    <citation type="submission" date="2012-12" db="EMBL/GenBank/DDBJ databases">
        <authorList>
            <person name="Hellsten U."/>
            <person name="Grimwood J."/>
            <person name="Chapman J.A."/>
            <person name="Shapiro H."/>
            <person name="Aerts A."/>
            <person name="Otillar R.P."/>
            <person name="Terry A.Y."/>
            <person name="Boore J.L."/>
            <person name="Simakov O."/>
            <person name="Marletaz F."/>
            <person name="Cho S.-J."/>
            <person name="Edsinger-Gonzales E."/>
            <person name="Havlak P."/>
            <person name="Kuo D.-H."/>
            <person name="Larsson T."/>
            <person name="Lv J."/>
            <person name="Arendt D."/>
            <person name="Savage R."/>
            <person name="Osoegawa K."/>
            <person name="de Jong P."/>
            <person name="Lindberg D.R."/>
            <person name="Seaver E.C."/>
            <person name="Weisblat D.A."/>
            <person name="Putnam N.H."/>
            <person name="Grigoriev I.V."/>
            <person name="Rokhsar D.S."/>
        </authorList>
    </citation>
    <scope>NUCLEOTIDE SEQUENCE</scope>
    <source>
        <strain evidence="8">I ESC-2004</strain>
    </source>
</reference>
<feature type="transmembrane region" description="Helical" evidence="5">
    <location>
        <begin position="89"/>
        <end position="106"/>
    </location>
</feature>
<feature type="transmembrane region" description="Helical" evidence="5">
    <location>
        <begin position="48"/>
        <end position="69"/>
    </location>
</feature>
<evidence type="ECO:0000313" key="7">
    <source>
        <dbReference type="EnsemblMetazoa" id="CapteP26618"/>
    </source>
</evidence>
<keyword evidence="3 5" id="KW-1133">Transmembrane helix</keyword>
<dbReference type="EMBL" id="AMQN01025944">
    <property type="status" value="NOT_ANNOTATED_CDS"/>
    <property type="molecule type" value="Genomic_DNA"/>
</dbReference>
<dbReference type="GO" id="GO:0005385">
    <property type="term" value="F:zinc ion transmembrane transporter activity"/>
    <property type="evidence" value="ECO:0007669"/>
    <property type="project" value="TreeGrafter"/>
</dbReference>
<dbReference type="AlphaFoldDB" id="R7U384"/>
<feature type="non-terminal residue" evidence="6">
    <location>
        <position position="1"/>
    </location>
</feature>
<dbReference type="HOGENOM" id="CLU_040462_0_1_1"/>
<comment type="subcellular location">
    <subcellularLocation>
        <location evidence="1">Membrane</location>
        <topology evidence="1">Multi-pass membrane protein</topology>
    </subcellularLocation>
</comment>
<dbReference type="InterPro" id="IPR003689">
    <property type="entry name" value="ZIP"/>
</dbReference>
<feature type="transmembrane region" description="Helical" evidence="5">
    <location>
        <begin position="6"/>
        <end position="27"/>
    </location>
</feature>
<feature type="transmembrane region" description="Helical" evidence="5">
    <location>
        <begin position="280"/>
        <end position="303"/>
    </location>
</feature>
<feature type="non-terminal residue" evidence="6">
    <location>
        <position position="335"/>
    </location>
</feature>
<dbReference type="EnsemblMetazoa" id="CapteT26618">
    <property type="protein sequence ID" value="CapteP26618"/>
    <property type="gene ID" value="CapteG26618"/>
</dbReference>
<evidence type="ECO:0000256" key="2">
    <source>
        <dbReference type="ARBA" id="ARBA00022692"/>
    </source>
</evidence>
<dbReference type="Proteomes" id="UP000014760">
    <property type="component" value="Unassembled WGS sequence"/>
</dbReference>
<dbReference type="EMBL" id="KB305707">
    <property type="protein sequence ID" value="ELU00805.1"/>
    <property type="molecule type" value="Genomic_DNA"/>
</dbReference>
<evidence type="ECO:0008006" key="9">
    <source>
        <dbReference type="Google" id="ProtNLM"/>
    </source>
</evidence>
<dbReference type="OrthoDB" id="448280at2759"/>
<feature type="transmembrane region" description="Helical" evidence="5">
    <location>
        <begin position="191"/>
        <end position="211"/>
    </location>
</feature>
<name>R7U384_CAPTE</name>
<feature type="transmembrane region" description="Helical" evidence="5">
    <location>
        <begin position="315"/>
        <end position="334"/>
    </location>
</feature>
<proteinExistence type="predicted"/>
<evidence type="ECO:0000256" key="3">
    <source>
        <dbReference type="ARBA" id="ARBA00022989"/>
    </source>
</evidence>
<evidence type="ECO:0000256" key="1">
    <source>
        <dbReference type="ARBA" id="ARBA00004141"/>
    </source>
</evidence>
<keyword evidence="4 5" id="KW-0472">Membrane</keyword>
<sequence length="335" mass="36550">KIISLFVLFFVSLIFGLLPVKIITSLRKKDARGLQCERLEAQAQLQTAVSYLNCVAGGVFLATSFLHLLPEVEEATQQLLLRLDSEIEFPVAAFLCGCGFFLIMIVEHCVMQLQHHHSDVPYDQSVVAKGYKPISNSSEKEAAISDKKTGYGSIEVEHCESQPSHLHSYIHEQLKNPQLSATNTTLHGIRAFILLLALSLHTVFEGMALGLQPTTSLLWTLTGAISLHKAVISFSMGMQFTEKLADMTRVVLFLVFFSFMAPIGVAIGTLVGALGSPDSLATMIASVSLQGLATGTFIYVTFFEVLQKEVGQNHGVLKVFAIMAGYAVIAVMKLL</sequence>
<keyword evidence="2 5" id="KW-0812">Transmembrane</keyword>
<organism evidence="6">
    <name type="scientific">Capitella teleta</name>
    <name type="common">Polychaete worm</name>
    <dbReference type="NCBI Taxonomy" id="283909"/>
    <lineage>
        <taxon>Eukaryota</taxon>
        <taxon>Metazoa</taxon>
        <taxon>Spiralia</taxon>
        <taxon>Lophotrochozoa</taxon>
        <taxon>Annelida</taxon>
        <taxon>Polychaeta</taxon>
        <taxon>Sedentaria</taxon>
        <taxon>Scolecida</taxon>
        <taxon>Capitellidae</taxon>
        <taxon>Capitella</taxon>
    </lineage>
</organism>
<dbReference type="PANTHER" id="PTHR11040">
    <property type="entry name" value="ZINC/IRON TRANSPORTER"/>
    <property type="match status" value="1"/>
</dbReference>
<accession>R7U384</accession>
<evidence type="ECO:0000313" key="8">
    <source>
        <dbReference type="Proteomes" id="UP000014760"/>
    </source>
</evidence>
<dbReference type="STRING" id="283909.R7U384"/>
<dbReference type="OMA" id="DYPFASM"/>
<evidence type="ECO:0000313" key="6">
    <source>
        <dbReference type="EMBL" id="ELU00805.1"/>
    </source>
</evidence>
<dbReference type="FunCoup" id="R7U384">
    <property type="interactions" value="279"/>
</dbReference>
<reference evidence="7" key="3">
    <citation type="submission" date="2015-06" db="UniProtKB">
        <authorList>
            <consortium name="EnsemblMetazoa"/>
        </authorList>
    </citation>
    <scope>IDENTIFICATION</scope>
</reference>
<feature type="transmembrane region" description="Helical" evidence="5">
    <location>
        <begin position="217"/>
        <end position="238"/>
    </location>
</feature>
<evidence type="ECO:0000256" key="4">
    <source>
        <dbReference type="ARBA" id="ARBA00023136"/>
    </source>
</evidence>
<protein>
    <recommendedName>
        <fullName evidence="9">Zinc/iron permease</fullName>
    </recommendedName>
</protein>